<evidence type="ECO:0000256" key="3">
    <source>
        <dbReference type="ARBA" id="ARBA00022723"/>
    </source>
</evidence>
<dbReference type="Pfam" id="PF01501">
    <property type="entry name" value="Glyco_transf_8"/>
    <property type="match status" value="1"/>
</dbReference>
<keyword evidence="2" id="KW-0808">Transferase</keyword>
<name>A0ABX6RYI4_9BACI</name>
<keyword evidence="3" id="KW-0479">Metal-binding</keyword>
<evidence type="ECO:0000256" key="1">
    <source>
        <dbReference type="ARBA" id="ARBA00022676"/>
    </source>
</evidence>
<evidence type="ECO:0000256" key="2">
    <source>
        <dbReference type="ARBA" id="ARBA00022679"/>
    </source>
</evidence>
<dbReference type="InterPro" id="IPR002495">
    <property type="entry name" value="Glyco_trans_8"/>
</dbReference>
<evidence type="ECO:0000313" key="4">
    <source>
        <dbReference type="EMBL" id="QNF26192.1"/>
    </source>
</evidence>
<keyword evidence="5" id="KW-1185">Reference proteome</keyword>
<dbReference type="Gene3D" id="3.90.550.10">
    <property type="entry name" value="Spore Coat Polysaccharide Biosynthesis Protein SpsA, Chain A"/>
    <property type="match status" value="1"/>
</dbReference>
<dbReference type="EMBL" id="CP055263">
    <property type="protein sequence ID" value="QNF26192.1"/>
    <property type="molecule type" value="Genomic_DNA"/>
</dbReference>
<sequence length="317" mass="37344">MDLSVVYSSDNNYAQHVGVSMLSLFENNTKFNSITVYLIENNVSQDNKNKLKLICENYRRSIVFIGFKEISNKLQLNIENTISMSAYARLFLPSVIDEKIEKILYLDCDSVINSSLEDLWNTNICNYYVAGVKDTVSDETKQKVYMEINKPYINSGMLLINLKKWREDHIEKRFIEFINSYNGQVFHHDQGTINGVLHEKFLLLHPKYNAMTTFFTMTRDEIMQYYRLKDYYSEADINEAIINPIYIHYTPAFVNRPWIKGCKHPLVSLYKKYLDMTPWKGSSLFEDKRRNVEKMVAFLYNNFPFKLANSICNIIFK</sequence>
<gene>
    <name evidence="4" type="ORF">HUW50_00690</name>
</gene>
<dbReference type="InterPro" id="IPR029044">
    <property type="entry name" value="Nucleotide-diphossugar_trans"/>
</dbReference>
<evidence type="ECO:0000313" key="5">
    <source>
        <dbReference type="Proteomes" id="UP000515490"/>
    </source>
</evidence>
<accession>A0ABX6RYI4</accession>
<dbReference type="RefSeq" id="WP_185653599.1">
    <property type="nucleotide sequence ID" value="NZ_CP055263.1"/>
</dbReference>
<protein>
    <submittedName>
        <fullName evidence="4">Glycosyltransferase family 8 protein</fullName>
    </submittedName>
</protein>
<dbReference type="PANTHER" id="PTHR13778">
    <property type="entry name" value="GLYCOSYLTRANSFERASE 8 DOMAIN-CONTAINING PROTEIN"/>
    <property type="match status" value="1"/>
</dbReference>
<dbReference type="SUPFAM" id="SSF53448">
    <property type="entry name" value="Nucleotide-diphospho-sugar transferases"/>
    <property type="match status" value="1"/>
</dbReference>
<dbReference type="InterPro" id="IPR050748">
    <property type="entry name" value="Glycosyltrans_8_dom-fam"/>
</dbReference>
<dbReference type="CDD" id="cd04194">
    <property type="entry name" value="GT8_A4GalT_like"/>
    <property type="match status" value="1"/>
</dbReference>
<reference evidence="4 5" key="1">
    <citation type="submission" date="2020-06" db="EMBL/GenBank/DDBJ databases">
        <title>Metabacillus dokdonensis sp. nov., isolated from the rhizosphere of Elymus tsukushiensis, a plant native to the Dokdo Islands, Republic of Korea.</title>
        <authorList>
            <person name="Lee S.Y."/>
            <person name="Hwang Y.J."/>
            <person name="Son J.S."/>
            <person name="Ghim S.Y."/>
        </authorList>
    </citation>
    <scope>NUCLEOTIDE SEQUENCE [LARGE SCALE GENOMIC DNA]</scope>
    <source>
        <strain evidence="4 5">KUDC1714</strain>
    </source>
</reference>
<dbReference type="PANTHER" id="PTHR13778:SF47">
    <property type="entry name" value="LIPOPOLYSACCHARIDE 1,3-GALACTOSYLTRANSFERASE"/>
    <property type="match status" value="1"/>
</dbReference>
<organism evidence="4 5">
    <name type="scientific">Metabacillus elymi</name>
    <dbReference type="NCBI Taxonomy" id="2745198"/>
    <lineage>
        <taxon>Bacteria</taxon>
        <taxon>Bacillati</taxon>
        <taxon>Bacillota</taxon>
        <taxon>Bacilli</taxon>
        <taxon>Bacillales</taxon>
        <taxon>Bacillaceae</taxon>
        <taxon>Metabacillus</taxon>
    </lineage>
</organism>
<keyword evidence="1" id="KW-0328">Glycosyltransferase</keyword>
<dbReference type="Proteomes" id="UP000515490">
    <property type="component" value="Chromosome"/>
</dbReference>
<proteinExistence type="predicted"/>